<evidence type="ECO:0000259" key="3">
    <source>
        <dbReference type="PROSITE" id="PS50977"/>
    </source>
</evidence>
<organism evidence="4 5">
    <name type="scientific">Oleomonas cavernae</name>
    <dbReference type="NCBI Taxonomy" id="2320859"/>
    <lineage>
        <taxon>Bacteria</taxon>
        <taxon>Pseudomonadati</taxon>
        <taxon>Pseudomonadota</taxon>
        <taxon>Alphaproteobacteria</taxon>
        <taxon>Acetobacterales</taxon>
        <taxon>Acetobacteraceae</taxon>
        <taxon>Oleomonas</taxon>
    </lineage>
</organism>
<proteinExistence type="predicted"/>
<name>A0A418W9Q2_9PROT</name>
<feature type="DNA-binding region" description="H-T-H motif" evidence="2">
    <location>
        <begin position="41"/>
        <end position="60"/>
    </location>
</feature>
<evidence type="ECO:0000256" key="1">
    <source>
        <dbReference type="ARBA" id="ARBA00023125"/>
    </source>
</evidence>
<evidence type="ECO:0000256" key="2">
    <source>
        <dbReference type="PROSITE-ProRule" id="PRU00335"/>
    </source>
</evidence>
<feature type="domain" description="HTH tetR-type" evidence="3">
    <location>
        <begin position="18"/>
        <end position="78"/>
    </location>
</feature>
<dbReference type="RefSeq" id="WP_119777386.1">
    <property type="nucleotide sequence ID" value="NZ_QYUK01000011.1"/>
</dbReference>
<protein>
    <submittedName>
        <fullName evidence="4">TetR family transcriptional regulator</fullName>
    </submittedName>
</protein>
<dbReference type="AlphaFoldDB" id="A0A418W9Q2"/>
<gene>
    <name evidence="4" type="ORF">D3874_06675</name>
</gene>
<sequence length="205" mass="22084">MEWDDGMAARAKDKNEAGEVEAKVIAAALALAAEGPWGRVTLATIAARAGVALADLYPRLASKGAILDRFARGIDRAVLAGDDPSLAAEPARDRLFDVLMRRFEALAPHRAALRSIAAAERRDPLGLITRIPGFLESMRWMVEAAGLDGTGWRGLLRQRGAAAVFLAVVPTFLEDDSEDLARTMAALDKQIARGDRLMRRLARAG</sequence>
<accession>A0A418W9Q2</accession>
<dbReference type="Pfam" id="PF00440">
    <property type="entry name" value="TetR_N"/>
    <property type="match status" value="1"/>
</dbReference>
<dbReference type="Proteomes" id="UP000284605">
    <property type="component" value="Unassembled WGS sequence"/>
</dbReference>
<keyword evidence="5" id="KW-1185">Reference proteome</keyword>
<reference evidence="4 5" key="1">
    <citation type="submission" date="2018-09" db="EMBL/GenBank/DDBJ databases">
        <authorList>
            <person name="Zhu H."/>
        </authorList>
    </citation>
    <scope>NUCLEOTIDE SEQUENCE [LARGE SCALE GENOMIC DNA]</scope>
    <source>
        <strain evidence="4 5">K1W22B-8</strain>
    </source>
</reference>
<evidence type="ECO:0000313" key="4">
    <source>
        <dbReference type="EMBL" id="RJF86742.1"/>
    </source>
</evidence>
<dbReference type="SUPFAM" id="SSF46689">
    <property type="entry name" value="Homeodomain-like"/>
    <property type="match status" value="1"/>
</dbReference>
<dbReference type="EMBL" id="QYUK01000011">
    <property type="protein sequence ID" value="RJF86742.1"/>
    <property type="molecule type" value="Genomic_DNA"/>
</dbReference>
<dbReference type="InterPro" id="IPR009057">
    <property type="entry name" value="Homeodomain-like_sf"/>
</dbReference>
<dbReference type="OrthoDB" id="7828598at2"/>
<dbReference type="InterPro" id="IPR001647">
    <property type="entry name" value="HTH_TetR"/>
</dbReference>
<evidence type="ECO:0000313" key="5">
    <source>
        <dbReference type="Proteomes" id="UP000284605"/>
    </source>
</evidence>
<dbReference type="Gene3D" id="1.10.357.10">
    <property type="entry name" value="Tetracycline Repressor, domain 2"/>
    <property type="match status" value="1"/>
</dbReference>
<dbReference type="PROSITE" id="PS50977">
    <property type="entry name" value="HTH_TETR_2"/>
    <property type="match status" value="1"/>
</dbReference>
<comment type="caution">
    <text evidence="4">The sequence shown here is derived from an EMBL/GenBank/DDBJ whole genome shotgun (WGS) entry which is preliminary data.</text>
</comment>
<dbReference type="GO" id="GO:0003677">
    <property type="term" value="F:DNA binding"/>
    <property type="evidence" value="ECO:0007669"/>
    <property type="project" value="UniProtKB-UniRule"/>
</dbReference>
<keyword evidence="1 2" id="KW-0238">DNA-binding</keyword>